<feature type="transmembrane region" description="Helical" evidence="1">
    <location>
        <begin position="26"/>
        <end position="50"/>
    </location>
</feature>
<keyword evidence="1" id="KW-0472">Membrane</keyword>
<keyword evidence="1" id="KW-0812">Transmembrane</keyword>
<evidence type="ECO:0000313" key="3">
    <source>
        <dbReference type="Proteomes" id="UP000683360"/>
    </source>
</evidence>
<protein>
    <submittedName>
        <fullName evidence="2">Uncharacterized protein</fullName>
    </submittedName>
</protein>
<dbReference type="EMBL" id="CAJPWZ010002726">
    <property type="protein sequence ID" value="CAG2244086.1"/>
    <property type="molecule type" value="Genomic_DNA"/>
</dbReference>
<dbReference type="AlphaFoldDB" id="A0A8S3UN10"/>
<gene>
    <name evidence="2" type="ORF">MEDL_56158</name>
</gene>
<reference evidence="2" key="1">
    <citation type="submission" date="2021-03" db="EMBL/GenBank/DDBJ databases">
        <authorList>
            <person name="Bekaert M."/>
        </authorList>
    </citation>
    <scope>NUCLEOTIDE SEQUENCE</scope>
</reference>
<evidence type="ECO:0000313" key="2">
    <source>
        <dbReference type="EMBL" id="CAG2244086.1"/>
    </source>
</evidence>
<keyword evidence="3" id="KW-1185">Reference proteome</keyword>
<comment type="caution">
    <text evidence="2">The sequence shown here is derived from an EMBL/GenBank/DDBJ whole genome shotgun (WGS) entry which is preliminary data.</text>
</comment>
<proteinExistence type="predicted"/>
<keyword evidence="1" id="KW-1133">Transmembrane helix</keyword>
<name>A0A8S3UN10_MYTED</name>
<organism evidence="2 3">
    <name type="scientific">Mytilus edulis</name>
    <name type="common">Blue mussel</name>
    <dbReference type="NCBI Taxonomy" id="6550"/>
    <lineage>
        <taxon>Eukaryota</taxon>
        <taxon>Metazoa</taxon>
        <taxon>Spiralia</taxon>
        <taxon>Lophotrochozoa</taxon>
        <taxon>Mollusca</taxon>
        <taxon>Bivalvia</taxon>
        <taxon>Autobranchia</taxon>
        <taxon>Pteriomorphia</taxon>
        <taxon>Mytilida</taxon>
        <taxon>Mytiloidea</taxon>
        <taxon>Mytilidae</taxon>
        <taxon>Mytilinae</taxon>
        <taxon>Mytilus</taxon>
    </lineage>
</organism>
<dbReference type="Proteomes" id="UP000683360">
    <property type="component" value="Unassembled WGS sequence"/>
</dbReference>
<accession>A0A8S3UN10</accession>
<dbReference type="OrthoDB" id="10465463at2759"/>
<sequence>MRTSKPTTTTAKPIKPDDIALSKIDIIGIAGGIGGGLVLILLVALCCVYTKLNKAKKRDRFYGYMDNDKEFLHDENSRIENVPDLKNEYTNLGYQTEQNELQMQRFEPEGKNVEYQPGQRQGAYERDDKAYRQVEEPEGGNVLIYQPKHLNGPMERQSGASKFDEVEERSNPYRMMDTDTTVCYHGYSYQL</sequence>
<evidence type="ECO:0000256" key="1">
    <source>
        <dbReference type="SAM" id="Phobius"/>
    </source>
</evidence>